<dbReference type="AlphaFoldDB" id="A0AAE3KDR3"/>
<evidence type="ECO:0008006" key="3">
    <source>
        <dbReference type="Google" id="ProtNLM"/>
    </source>
</evidence>
<evidence type="ECO:0000313" key="2">
    <source>
        <dbReference type="Proteomes" id="UP001205843"/>
    </source>
</evidence>
<gene>
    <name evidence="1" type="ORF">J2T57_004308</name>
</gene>
<protein>
    <recommendedName>
        <fullName evidence="3">Fibronectin type-III domain-containing protein</fullName>
    </recommendedName>
</protein>
<dbReference type="PROSITE" id="PS51257">
    <property type="entry name" value="PROKAR_LIPOPROTEIN"/>
    <property type="match status" value="1"/>
</dbReference>
<keyword evidence="2" id="KW-1185">Reference proteome</keyword>
<dbReference type="Proteomes" id="UP001205843">
    <property type="component" value="Unassembled WGS sequence"/>
</dbReference>
<dbReference type="CDD" id="cd00063">
    <property type="entry name" value="FN3"/>
    <property type="match status" value="1"/>
</dbReference>
<proteinExistence type="predicted"/>
<dbReference type="InterPro" id="IPR003961">
    <property type="entry name" value="FN3_dom"/>
</dbReference>
<accession>A0AAE3KDR3</accession>
<name>A0AAE3KDR3_9GAMM</name>
<comment type="caution">
    <text evidence="1">The sequence shown here is derived from an EMBL/GenBank/DDBJ whole genome shotgun (WGS) entry which is preliminary data.</text>
</comment>
<organism evidence="1 2">
    <name type="scientific">Natronocella acetinitrilica</name>
    <dbReference type="NCBI Taxonomy" id="414046"/>
    <lineage>
        <taxon>Bacteria</taxon>
        <taxon>Pseudomonadati</taxon>
        <taxon>Pseudomonadota</taxon>
        <taxon>Gammaproteobacteria</taxon>
        <taxon>Chromatiales</taxon>
        <taxon>Ectothiorhodospiraceae</taxon>
        <taxon>Natronocella</taxon>
    </lineage>
</organism>
<sequence>MPKNIHSQWRHSARTLMITALAATMLALGGCISGGGGGSSGSRSSDNNTVDFGGNESVTLSWSAPSARENGDPISLSEIEAYELYVGQQSGNYSDVIRIGDNGNNSYTLRNLAVGTYYVAMRTADINGLWSRLSTEIELNIQ</sequence>
<dbReference type="Gene3D" id="2.60.40.10">
    <property type="entry name" value="Immunoglobulins"/>
    <property type="match status" value="1"/>
</dbReference>
<dbReference type="SUPFAM" id="SSF49265">
    <property type="entry name" value="Fibronectin type III"/>
    <property type="match status" value="1"/>
</dbReference>
<dbReference type="InterPro" id="IPR036116">
    <property type="entry name" value="FN3_sf"/>
</dbReference>
<evidence type="ECO:0000313" key="1">
    <source>
        <dbReference type="EMBL" id="MCP1677134.1"/>
    </source>
</evidence>
<dbReference type="EMBL" id="JALJXV010000014">
    <property type="protein sequence ID" value="MCP1677134.1"/>
    <property type="molecule type" value="Genomic_DNA"/>
</dbReference>
<dbReference type="InterPro" id="IPR013783">
    <property type="entry name" value="Ig-like_fold"/>
</dbReference>
<reference evidence="1" key="1">
    <citation type="submission" date="2022-03" db="EMBL/GenBank/DDBJ databases">
        <title>Genomic Encyclopedia of Type Strains, Phase III (KMG-III): the genomes of soil and plant-associated and newly described type strains.</title>
        <authorList>
            <person name="Whitman W."/>
        </authorList>
    </citation>
    <scope>NUCLEOTIDE SEQUENCE</scope>
    <source>
        <strain evidence="1">ANL 6-2</strain>
    </source>
</reference>